<dbReference type="PANTHER" id="PTHR44873:SF1">
    <property type="entry name" value="DNAJ HOMOLOG SUBFAMILY C MEMBER 30, MITOCHONDRIAL"/>
    <property type="match status" value="1"/>
</dbReference>
<comment type="caution">
    <text evidence="4">The sequence shown here is derived from an EMBL/GenBank/DDBJ whole genome shotgun (WGS) entry which is preliminary data.</text>
</comment>
<feature type="region of interest" description="Disordered" evidence="1">
    <location>
        <begin position="131"/>
        <end position="275"/>
    </location>
</feature>
<organism evidence="4 5">
    <name type="scientific">Aspergillus ochraceoroseus IBT 24754</name>
    <dbReference type="NCBI Taxonomy" id="1392256"/>
    <lineage>
        <taxon>Eukaryota</taxon>
        <taxon>Fungi</taxon>
        <taxon>Dikarya</taxon>
        <taxon>Ascomycota</taxon>
        <taxon>Pezizomycotina</taxon>
        <taxon>Eurotiomycetes</taxon>
        <taxon>Eurotiomycetidae</taxon>
        <taxon>Eurotiales</taxon>
        <taxon>Aspergillaceae</taxon>
        <taxon>Aspergillus</taxon>
        <taxon>Aspergillus subgen. Nidulantes</taxon>
    </lineage>
</organism>
<feature type="compositionally biased region" description="Low complexity" evidence="1">
    <location>
        <begin position="135"/>
        <end position="168"/>
    </location>
</feature>
<feature type="domain" description="J" evidence="3">
    <location>
        <begin position="67"/>
        <end position="132"/>
    </location>
</feature>
<proteinExistence type="predicted"/>
<evidence type="ECO:0000313" key="4">
    <source>
        <dbReference type="EMBL" id="PTU17334.1"/>
    </source>
</evidence>
<dbReference type="OrthoDB" id="10250354at2759"/>
<dbReference type="AlphaFoldDB" id="A0A2T5LM24"/>
<evidence type="ECO:0000256" key="1">
    <source>
        <dbReference type="SAM" id="MobiDB-lite"/>
    </source>
</evidence>
<protein>
    <recommendedName>
        <fullName evidence="3">J domain-containing protein</fullName>
    </recommendedName>
</protein>
<dbReference type="SUPFAM" id="SSF46565">
    <property type="entry name" value="Chaperone J-domain"/>
    <property type="match status" value="1"/>
</dbReference>
<feature type="compositionally biased region" description="Low complexity" evidence="1">
    <location>
        <begin position="223"/>
        <end position="234"/>
    </location>
</feature>
<dbReference type="PANTHER" id="PTHR44873">
    <property type="entry name" value="DNAJ HOMOLOG SUBFAMILY C MEMBER 30, MITOCHONDRIAL"/>
    <property type="match status" value="1"/>
</dbReference>
<dbReference type="Gene3D" id="1.10.287.110">
    <property type="entry name" value="DnaJ domain"/>
    <property type="match status" value="1"/>
</dbReference>
<keyword evidence="2" id="KW-0812">Transmembrane</keyword>
<dbReference type="RefSeq" id="XP_040748726.1">
    <property type="nucleotide sequence ID" value="XM_040894933.1"/>
</dbReference>
<accession>A0A2T5LM24</accession>
<gene>
    <name evidence="4" type="ORF">P175DRAFT_0467224</name>
</gene>
<feature type="compositionally biased region" description="Gly residues" evidence="1">
    <location>
        <begin position="212"/>
        <end position="222"/>
    </location>
</feature>
<dbReference type="CDD" id="cd06257">
    <property type="entry name" value="DnaJ"/>
    <property type="match status" value="1"/>
</dbReference>
<dbReference type="InterPro" id="IPR053025">
    <property type="entry name" value="Mito_ATP_Synthase-Asso"/>
</dbReference>
<dbReference type="GeneID" id="63811815"/>
<dbReference type="PRINTS" id="PR00625">
    <property type="entry name" value="JDOMAIN"/>
</dbReference>
<dbReference type="VEuPathDB" id="FungiDB:P175DRAFT_0467224"/>
<evidence type="ECO:0000256" key="2">
    <source>
        <dbReference type="SAM" id="Phobius"/>
    </source>
</evidence>
<evidence type="ECO:0000259" key="3">
    <source>
        <dbReference type="PROSITE" id="PS50076"/>
    </source>
</evidence>
<feature type="transmembrane region" description="Helical" evidence="2">
    <location>
        <begin position="295"/>
        <end position="314"/>
    </location>
</feature>
<keyword evidence="2" id="KW-1133">Transmembrane helix</keyword>
<keyword evidence="2" id="KW-0472">Membrane</keyword>
<dbReference type="SMART" id="SM00271">
    <property type="entry name" value="DnaJ"/>
    <property type="match status" value="1"/>
</dbReference>
<dbReference type="InterPro" id="IPR036869">
    <property type="entry name" value="J_dom_sf"/>
</dbReference>
<dbReference type="EMBL" id="MSFN02000011">
    <property type="protein sequence ID" value="PTU17334.1"/>
    <property type="molecule type" value="Genomic_DNA"/>
</dbReference>
<dbReference type="PROSITE" id="PS50076">
    <property type="entry name" value="DNAJ_2"/>
    <property type="match status" value="1"/>
</dbReference>
<evidence type="ECO:0000313" key="5">
    <source>
        <dbReference type="Proteomes" id="UP000244073"/>
    </source>
</evidence>
<name>A0A2T5LM24_9EURO</name>
<dbReference type="Pfam" id="PF00226">
    <property type="entry name" value="DnaJ"/>
    <property type="match status" value="1"/>
</dbReference>
<sequence length="337" mass="36228">MPFLPTLKNSSSQLRLSNPSQFIFSVPLRYAASTCTSRPRFRYNRDARAQLFSSSSSYRLASNREPTYYEILDVPITATPAEIKKKFYSLSLRHHPDRNRKDPTASARFAKFSSAYHVLSNTAKRAAYDHDNNIHSAPSHSSTHSSAQAGQHPMGSYSSHSSHKGASYFGSRPASGLSKRRGPFRGPPPSFYAHGGYGGSGRNAPNPSASGAGAGAGAGAAGSSGSSPGSGAANHADDDPTSFIDRNPVSHFNARGHYRTQTAEDQRRRERRAREMGASINDQYLGKRGDFAMRFLLVCGILVGAGAISGLFRWPNNAAALGDRTGKTPKSTRGKDG</sequence>
<dbReference type="Proteomes" id="UP000244073">
    <property type="component" value="Unassembled WGS sequence"/>
</dbReference>
<dbReference type="InterPro" id="IPR001623">
    <property type="entry name" value="DnaJ_domain"/>
</dbReference>
<reference evidence="4 5" key="1">
    <citation type="journal article" date="2018" name="Proc. Natl. Acad. Sci. U.S.A.">
        <title>Linking secondary metabolites to gene clusters through genome sequencing of six diverse Aspergillus species.</title>
        <authorList>
            <person name="Kaerboelling I."/>
            <person name="Vesth T.C."/>
            <person name="Frisvad J.C."/>
            <person name="Nybo J.L."/>
            <person name="Theobald S."/>
            <person name="Kuo A."/>
            <person name="Bowyer P."/>
            <person name="Matsuda Y."/>
            <person name="Mondo S."/>
            <person name="Lyhne E.K."/>
            <person name="Kogle M.E."/>
            <person name="Clum A."/>
            <person name="Lipzen A."/>
            <person name="Salamov A."/>
            <person name="Ngan C.Y."/>
            <person name="Daum C."/>
            <person name="Chiniquy J."/>
            <person name="Barry K."/>
            <person name="LaButti K."/>
            <person name="Haridas S."/>
            <person name="Simmons B.A."/>
            <person name="Magnuson J.K."/>
            <person name="Mortensen U.H."/>
            <person name="Larsen T.O."/>
            <person name="Grigoriev I.V."/>
            <person name="Baker S.E."/>
            <person name="Andersen M.R."/>
        </authorList>
    </citation>
    <scope>NUCLEOTIDE SEQUENCE [LARGE SCALE GENOMIC DNA]</scope>
    <source>
        <strain evidence="4 5">IBT 24754</strain>
    </source>
</reference>
<feature type="compositionally biased region" description="Basic and acidic residues" evidence="1">
    <location>
        <begin position="262"/>
        <end position="275"/>
    </location>
</feature>